<name>A0A0F9INZ8_9ZZZZ</name>
<protein>
    <submittedName>
        <fullName evidence="1">Uncharacterized protein</fullName>
    </submittedName>
</protein>
<accession>A0A0F9INZ8</accession>
<proteinExistence type="predicted"/>
<gene>
    <name evidence="1" type="ORF">LCGC14_1919510</name>
</gene>
<evidence type="ECO:0000313" key="1">
    <source>
        <dbReference type="EMBL" id="KKL88957.1"/>
    </source>
</evidence>
<sequence length="154" mass="18143">MNAAKSGTMMVPTPTIHYFEKNQNFEPPSVYEECELSNGSPFYDLTELSNGNTQLGERINIRVSKGFNRFSPDHWIHIHPFELCGYYIRLARTHGSYIYIGYVGKNLRREHVILLEYTVDFRVATILYCQHFYTPDYRVLLPHINNEHLKQKRV</sequence>
<comment type="caution">
    <text evidence="1">The sequence shown here is derived from an EMBL/GenBank/DDBJ whole genome shotgun (WGS) entry which is preliminary data.</text>
</comment>
<reference evidence="1" key="1">
    <citation type="journal article" date="2015" name="Nature">
        <title>Complex archaea that bridge the gap between prokaryotes and eukaryotes.</title>
        <authorList>
            <person name="Spang A."/>
            <person name="Saw J.H."/>
            <person name="Jorgensen S.L."/>
            <person name="Zaremba-Niedzwiedzka K."/>
            <person name="Martijn J."/>
            <person name="Lind A.E."/>
            <person name="van Eijk R."/>
            <person name="Schleper C."/>
            <person name="Guy L."/>
            <person name="Ettema T.J."/>
        </authorList>
    </citation>
    <scope>NUCLEOTIDE SEQUENCE</scope>
</reference>
<dbReference type="EMBL" id="LAZR01020416">
    <property type="protein sequence ID" value="KKL88957.1"/>
    <property type="molecule type" value="Genomic_DNA"/>
</dbReference>
<organism evidence="1">
    <name type="scientific">marine sediment metagenome</name>
    <dbReference type="NCBI Taxonomy" id="412755"/>
    <lineage>
        <taxon>unclassified sequences</taxon>
        <taxon>metagenomes</taxon>
        <taxon>ecological metagenomes</taxon>
    </lineage>
</organism>
<dbReference type="AlphaFoldDB" id="A0A0F9INZ8"/>